<organism evidence="5 6">
    <name type="scientific">Robinsoniella peoriensis</name>
    <dbReference type="NCBI Taxonomy" id="180332"/>
    <lineage>
        <taxon>Bacteria</taxon>
        <taxon>Bacillati</taxon>
        <taxon>Bacillota</taxon>
        <taxon>Clostridia</taxon>
        <taxon>Lachnospirales</taxon>
        <taxon>Lachnospiraceae</taxon>
        <taxon>Robinsoniella</taxon>
    </lineage>
</organism>
<comment type="caution">
    <text evidence="5">The sequence shown here is derived from an EMBL/GenBank/DDBJ whole genome shotgun (WGS) entry which is preliminary data.</text>
</comment>
<dbReference type="EMBL" id="QGQD01000107">
    <property type="protein sequence ID" value="TLC97819.1"/>
    <property type="molecule type" value="Genomic_DNA"/>
</dbReference>
<dbReference type="GO" id="GO:0046872">
    <property type="term" value="F:metal ion binding"/>
    <property type="evidence" value="ECO:0007669"/>
    <property type="project" value="UniProtKB-KW"/>
</dbReference>
<gene>
    <name evidence="5" type="primary">kce</name>
    <name evidence="5" type="ORF">DSM106044_05182</name>
</gene>
<dbReference type="InterPro" id="IPR008567">
    <property type="entry name" value="BKACE"/>
</dbReference>
<dbReference type="RefSeq" id="WP_070042795.1">
    <property type="nucleotide sequence ID" value="NZ_CABMJZ010000132.1"/>
</dbReference>
<dbReference type="PANTHER" id="PTHR37418">
    <property type="entry name" value="3-KETO-5-AMINOHEXANOATE CLEAVAGE ENZYME-RELATED"/>
    <property type="match status" value="1"/>
</dbReference>
<proteinExistence type="predicted"/>
<reference evidence="5 6" key="1">
    <citation type="journal article" date="2019" name="Anaerobe">
        <title>Detection of Robinsoniella peoriensis in multiple bone samples of a trauma patient.</title>
        <authorList>
            <person name="Schrottner P."/>
            <person name="Hartwich K."/>
            <person name="Bunk B."/>
            <person name="Schober I."/>
            <person name="Helbig S."/>
            <person name="Rudolph W.W."/>
            <person name="Gunzer F."/>
        </authorList>
    </citation>
    <scope>NUCLEOTIDE SEQUENCE [LARGE SCALE GENOMIC DNA]</scope>
    <source>
        <strain evidence="5 6">DSM 106044</strain>
    </source>
</reference>
<keyword evidence="2 5" id="KW-0808">Transferase</keyword>
<dbReference type="Gene3D" id="3.20.20.70">
    <property type="entry name" value="Aldolase class I"/>
    <property type="match status" value="1"/>
</dbReference>
<keyword evidence="4" id="KW-0862">Zinc</keyword>
<dbReference type="EC" id="2.-.-.-" evidence="5"/>
<evidence type="ECO:0000313" key="5">
    <source>
        <dbReference type="EMBL" id="TLC97819.1"/>
    </source>
</evidence>
<dbReference type="Proteomes" id="UP000306509">
    <property type="component" value="Unassembled WGS sequence"/>
</dbReference>
<sequence>MNKVIISLAPVAASTPIDADALALDVKKSVESGAAMCHLHCRRPDGSLTADTGFMVECFEKILAETDVLVQASTGGVSDLTIEERCTPLDYVKVESASLNGGSTNLGEAVYKNSFEDIRYCAKAVYDKKTIPEIEVFDIGMIHNIEMTAKEYPFRDPIIYNLVFGHKGGMQPTVESLAAFRSFVPANAKWGVTHFGRDNWNFLAAAIAMGASIVRIGFEDSAYLAPGKSASMNFELVERLAHLIRAIGFETATPDEAREIMNTLK</sequence>
<evidence type="ECO:0000256" key="3">
    <source>
        <dbReference type="ARBA" id="ARBA00022723"/>
    </source>
</evidence>
<dbReference type="STRING" id="180332.GCA_000797495_02287"/>
<evidence type="ECO:0000313" key="6">
    <source>
        <dbReference type="Proteomes" id="UP000306509"/>
    </source>
</evidence>
<keyword evidence="3" id="KW-0479">Metal-binding</keyword>
<dbReference type="InterPro" id="IPR013785">
    <property type="entry name" value="Aldolase_TIM"/>
</dbReference>
<name>A0A4U8PZK6_9FIRM</name>
<dbReference type="Pfam" id="PF05853">
    <property type="entry name" value="BKACE"/>
    <property type="match status" value="1"/>
</dbReference>
<dbReference type="AlphaFoldDB" id="A0A4U8PZK6"/>
<dbReference type="OrthoDB" id="63399at2"/>
<dbReference type="GO" id="GO:0043720">
    <property type="term" value="F:3-keto-5-aminohexanoate cleavage activity"/>
    <property type="evidence" value="ECO:0007669"/>
    <property type="project" value="InterPro"/>
</dbReference>
<dbReference type="PANTHER" id="PTHR37418:SF2">
    <property type="entry name" value="3-KETO-5-AMINOHEXANOATE CLEAVAGE ENZYME"/>
    <property type="match status" value="1"/>
</dbReference>
<comment type="cofactor">
    <cofactor evidence="1">
        <name>Zn(2+)</name>
        <dbReference type="ChEBI" id="CHEBI:29105"/>
    </cofactor>
</comment>
<accession>A0A4U8PZK6</accession>
<evidence type="ECO:0000256" key="2">
    <source>
        <dbReference type="ARBA" id="ARBA00022679"/>
    </source>
</evidence>
<evidence type="ECO:0000256" key="4">
    <source>
        <dbReference type="ARBA" id="ARBA00022833"/>
    </source>
</evidence>
<protein>
    <submittedName>
        <fullName evidence="5">3-keto-5-aminohexanoate cleavage enzyme</fullName>
        <ecNumber evidence="5">2.-.-.-</ecNumber>
    </submittedName>
</protein>
<keyword evidence="6" id="KW-1185">Reference proteome</keyword>
<evidence type="ECO:0000256" key="1">
    <source>
        <dbReference type="ARBA" id="ARBA00001947"/>
    </source>
</evidence>